<name>A0A6G3TUC3_9ACTN</name>
<proteinExistence type="predicted"/>
<feature type="non-terminal residue" evidence="2">
    <location>
        <position position="1"/>
    </location>
</feature>
<reference evidence="2" key="1">
    <citation type="submission" date="2020-01" db="EMBL/GenBank/DDBJ databases">
        <title>Insect and environment-associated Actinomycetes.</title>
        <authorList>
            <person name="Currrie C."/>
            <person name="Chevrette M."/>
            <person name="Carlson C."/>
            <person name="Stubbendieck R."/>
            <person name="Wendt-Pienkowski E."/>
        </authorList>
    </citation>
    <scope>NUCLEOTIDE SEQUENCE</scope>
    <source>
        <strain evidence="2">SID7958</strain>
    </source>
</reference>
<dbReference type="Gene3D" id="1.10.357.10">
    <property type="entry name" value="Tetracycline Repressor, domain 2"/>
    <property type="match status" value="1"/>
</dbReference>
<dbReference type="AlphaFoldDB" id="A0A6G3TUC3"/>
<dbReference type="EMBL" id="JAAGMU010000013">
    <property type="protein sequence ID" value="NEC77746.1"/>
    <property type="molecule type" value="Genomic_DNA"/>
</dbReference>
<sequence length="67" mass="7364">ATPGSDADEAERRRALELYPRLLAAVAGAAVRVSVEHWSFRQDERTFADVFREVFALLAAGLPAPPR</sequence>
<feature type="domain" description="MftR C-terminal" evidence="1">
    <location>
        <begin position="14"/>
        <end position="63"/>
    </location>
</feature>
<dbReference type="Pfam" id="PF17754">
    <property type="entry name" value="TetR_C_14"/>
    <property type="match status" value="1"/>
</dbReference>
<protein>
    <submittedName>
        <fullName evidence="2">TetR family transcriptional regulator</fullName>
    </submittedName>
</protein>
<accession>A0A6G3TUC3</accession>
<evidence type="ECO:0000259" key="1">
    <source>
        <dbReference type="Pfam" id="PF17754"/>
    </source>
</evidence>
<evidence type="ECO:0000313" key="2">
    <source>
        <dbReference type="EMBL" id="NEC77746.1"/>
    </source>
</evidence>
<gene>
    <name evidence="2" type="ORF">G3I38_00425</name>
</gene>
<organism evidence="2">
    <name type="scientific">Streptomyces sp. SID7958</name>
    <dbReference type="NCBI Taxonomy" id="2706093"/>
    <lineage>
        <taxon>Bacteria</taxon>
        <taxon>Bacillati</taxon>
        <taxon>Actinomycetota</taxon>
        <taxon>Actinomycetes</taxon>
        <taxon>Kitasatosporales</taxon>
        <taxon>Streptomycetaceae</taxon>
        <taxon>Streptomyces</taxon>
    </lineage>
</organism>
<comment type="caution">
    <text evidence="2">The sequence shown here is derived from an EMBL/GenBank/DDBJ whole genome shotgun (WGS) entry which is preliminary data.</text>
</comment>
<dbReference type="InterPro" id="IPR041347">
    <property type="entry name" value="MftR_C"/>
</dbReference>